<dbReference type="Proteomes" id="UP000233276">
    <property type="component" value="Chromosome"/>
</dbReference>
<protein>
    <submittedName>
        <fullName evidence="1">Uncharacterized protein</fullName>
    </submittedName>
</protein>
<organism evidence="1 2">
    <name type="scientific">Microbacterium hominis</name>
    <dbReference type="NCBI Taxonomy" id="162426"/>
    <lineage>
        <taxon>Bacteria</taxon>
        <taxon>Bacillati</taxon>
        <taxon>Actinomycetota</taxon>
        <taxon>Actinomycetes</taxon>
        <taxon>Micrococcales</taxon>
        <taxon>Microbacteriaceae</taxon>
        <taxon>Microbacterium</taxon>
    </lineage>
</organism>
<accession>A0A2K9DNC6</accession>
<proteinExistence type="predicted"/>
<reference evidence="1 2" key="1">
    <citation type="submission" date="2017-12" db="EMBL/GenBank/DDBJ databases">
        <title>Isolation and characterization of estrogens degradatiion strain Microbacterium hominis SJTG1.</title>
        <authorList>
            <person name="Xiong W."/>
            <person name="Yin C."/>
            <person name="Zheng D."/>
            <person name="Liang R."/>
        </authorList>
    </citation>
    <scope>NUCLEOTIDE SEQUENCE [LARGE SCALE GENOMIC DNA]</scope>
    <source>
        <strain evidence="1 2">SJTG1</strain>
    </source>
</reference>
<sequence>MQTVHMPNTDASSTLYFAIKSLRGWYEVLQGAENSMMPGFRRNVGTVVSSVLLASGEEVSPVAVTGSLDDSFSGTLLVVYPNFLVMVDALRLESDSASHVTKLCPVASASAIVIETKHSYYDGTEEHPRHKGFVFSVVLGGQRIQIGGSAYPRQSPLVEDSAIYEAFKVVRDRITA</sequence>
<evidence type="ECO:0000313" key="1">
    <source>
        <dbReference type="EMBL" id="AUG29858.1"/>
    </source>
</evidence>
<gene>
    <name evidence="1" type="ORF">CXR34_10660</name>
</gene>
<name>A0A2K9DNC6_9MICO</name>
<dbReference type="EMBL" id="CP025299">
    <property type="protein sequence ID" value="AUG29858.1"/>
    <property type="molecule type" value="Genomic_DNA"/>
</dbReference>
<evidence type="ECO:0000313" key="2">
    <source>
        <dbReference type="Proteomes" id="UP000233276"/>
    </source>
</evidence>
<dbReference type="KEGG" id="mhos:CXR34_10660"/>
<dbReference type="AlphaFoldDB" id="A0A2K9DNC6"/>